<feature type="region of interest" description="Disordered" evidence="1">
    <location>
        <begin position="404"/>
        <end position="425"/>
    </location>
</feature>
<evidence type="ECO:0000313" key="2">
    <source>
        <dbReference type="EMBL" id="KAJ7664816.1"/>
    </source>
</evidence>
<dbReference type="Proteomes" id="UP001221757">
    <property type="component" value="Unassembled WGS sequence"/>
</dbReference>
<feature type="region of interest" description="Disordered" evidence="1">
    <location>
        <begin position="302"/>
        <end position="341"/>
    </location>
</feature>
<evidence type="ECO:0000256" key="1">
    <source>
        <dbReference type="SAM" id="MobiDB-lite"/>
    </source>
</evidence>
<name>A0AAD7G6L3_MYCRO</name>
<comment type="caution">
    <text evidence="2">The sequence shown here is derived from an EMBL/GenBank/DDBJ whole genome shotgun (WGS) entry which is preliminary data.</text>
</comment>
<evidence type="ECO:0000313" key="3">
    <source>
        <dbReference type="Proteomes" id="UP001221757"/>
    </source>
</evidence>
<gene>
    <name evidence="2" type="ORF">B0H17DRAFT_1143576</name>
</gene>
<feature type="compositionally biased region" description="Low complexity" evidence="1">
    <location>
        <begin position="39"/>
        <end position="60"/>
    </location>
</feature>
<keyword evidence="3" id="KW-1185">Reference proteome</keyword>
<accession>A0AAD7G6L3</accession>
<protein>
    <submittedName>
        <fullName evidence="2">Uncharacterized protein</fullName>
    </submittedName>
</protein>
<proteinExistence type="predicted"/>
<sequence length="545" mass="58710">MHMDYGMENNPPGDNYASLADFATRSSTPGQDLYHSAPSLYMTQSSTSTSQSSDGWSSPSEPFTPHPFRFNQKAPPVQRPQFSDPTDCRQCIALKRANLILDTENSTLKKAYEALLKVVGPAMFLAHAAGPSTSGGTVPPTIVSALSKPPPEQSDYMSVPYWNEHDFTKRVDPAKGESTTDDPKPRGASRAAQGINVAMQYVTDANGTVIDGFRGTAIRGLASKLFLRLAENGVAPTTWMKGSIDLHRNFSAEMCTHFPEMGLCAHDWKVQYLAKKMYPGWYKAHNAPHGIKIELEDDTSDGITQFNPNTKRSHNDCENANNKRTRLSSTPPPAEHNEHNNHDAGFFAVLPVVPPPESLGDSADNASVLITATHAVVIMPPTEEIPVAPAPAPFKIVNPLLSAPEPAEKTSTTPSDLAGAEPSRPADPVAVLIAPAAPTATETPIVVAATAPPSLPRKGSKEKKAVPGTTTTARNLCMISWCKTHLGGSASQFKLHWAAIEKNADRVQEWKQASANAAAAKTKVCVARYEGQERAGLGWRDGKHQ</sequence>
<feature type="region of interest" description="Disordered" evidence="1">
    <location>
        <begin position="1"/>
        <end position="83"/>
    </location>
</feature>
<organism evidence="2 3">
    <name type="scientific">Mycena rosella</name>
    <name type="common">Pink bonnet</name>
    <name type="synonym">Agaricus rosellus</name>
    <dbReference type="NCBI Taxonomy" id="1033263"/>
    <lineage>
        <taxon>Eukaryota</taxon>
        <taxon>Fungi</taxon>
        <taxon>Dikarya</taxon>
        <taxon>Basidiomycota</taxon>
        <taxon>Agaricomycotina</taxon>
        <taxon>Agaricomycetes</taxon>
        <taxon>Agaricomycetidae</taxon>
        <taxon>Agaricales</taxon>
        <taxon>Marasmiineae</taxon>
        <taxon>Mycenaceae</taxon>
        <taxon>Mycena</taxon>
    </lineage>
</organism>
<dbReference type="EMBL" id="JARKIE010000220">
    <property type="protein sequence ID" value="KAJ7664816.1"/>
    <property type="molecule type" value="Genomic_DNA"/>
</dbReference>
<reference evidence="2" key="1">
    <citation type="submission" date="2023-03" db="EMBL/GenBank/DDBJ databases">
        <title>Massive genome expansion in bonnet fungi (Mycena s.s.) driven by repeated elements and novel gene families across ecological guilds.</title>
        <authorList>
            <consortium name="Lawrence Berkeley National Laboratory"/>
            <person name="Harder C.B."/>
            <person name="Miyauchi S."/>
            <person name="Viragh M."/>
            <person name="Kuo A."/>
            <person name="Thoen E."/>
            <person name="Andreopoulos B."/>
            <person name="Lu D."/>
            <person name="Skrede I."/>
            <person name="Drula E."/>
            <person name="Henrissat B."/>
            <person name="Morin E."/>
            <person name="Kohler A."/>
            <person name="Barry K."/>
            <person name="LaButti K."/>
            <person name="Morin E."/>
            <person name="Salamov A."/>
            <person name="Lipzen A."/>
            <person name="Mereny Z."/>
            <person name="Hegedus B."/>
            <person name="Baldrian P."/>
            <person name="Stursova M."/>
            <person name="Weitz H."/>
            <person name="Taylor A."/>
            <person name="Grigoriev I.V."/>
            <person name="Nagy L.G."/>
            <person name="Martin F."/>
            <person name="Kauserud H."/>
        </authorList>
    </citation>
    <scope>NUCLEOTIDE SEQUENCE</scope>
    <source>
        <strain evidence="2">CBHHK067</strain>
    </source>
</reference>
<feature type="region of interest" description="Disordered" evidence="1">
    <location>
        <begin position="169"/>
        <end position="189"/>
    </location>
</feature>
<dbReference type="AlphaFoldDB" id="A0AAD7G6L3"/>